<dbReference type="SUPFAM" id="SSF111304">
    <property type="entry name" value="Recombination protein RecR"/>
    <property type="match status" value="1"/>
</dbReference>
<dbReference type="InterPro" id="IPR000093">
    <property type="entry name" value="DNA_Rcmb_RecR"/>
</dbReference>
<dbReference type="KEGG" id="din:Selin_1938"/>
<dbReference type="InterPro" id="IPR015967">
    <property type="entry name" value="Rcmb_RecR_Znf"/>
</dbReference>
<dbReference type="Proteomes" id="UP000002572">
    <property type="component" value="Chromosome"/>
</dbReference>
<dbReference type="Gene3D" id="1.10.8.420">
    <property type="entry name" value="RecR Domain 1"/>
    <property type="match status" value="1"/>
</dbReference>
<accession>E6W239</accession>
<comment type="similarity">
    <text evidence="7">Belongs to the RecR family.</text>
</comment>
<evidence type="ECO:0000259" key="8">
    <source>
        <dbReference type="PROSITE" id="PS50880"/>
    </source>
</evidence>
<evidence type="ECO:0000256" key="5">
    <source>
        <dbReference type="ARBA" id="ARBA00023172"/>
    </source>
</evidence>
<feature type="zinc finger region" description="C4-type" evidence="7">
    <location>
        <begin position="57"/>
        <end position="72"/>
    </location>
</feature>
<keyword evidence="5 7" id="KW-0233">DNA recombination</keyword>
<dbReference type="AlphaFoldDB" id="E6W239"/>
<keyword evidence="4 7" id="KW-0862">Zinc</keyword>
<gene>
    <name evidence="7" type="primary">recR</name>
    <name evidence="9" type="ordered locus">Selin_1938</name>
</gene>
<evidence type="ECO:0000256" key="2">
    <source>
        <dbReference type="ARBA" id="ARBA00022763"/>
    </source>
</evidence>
<dbReference type="Gene3D" id="3.40.1360.10">
    <property type="match status" value="1"/>
</dbReference>
<evidence type="ECO:0000256" key="7">
    <source>
        <dbReference type="HAMAP-Rule" id="MF_00017"/>
    </source>
</evidence>
<dbReference type="InterPro" id="IPR006171">
    <property type="entry name" value="TOPRIM_dom"/>
</dbReference>
<dbReference type="PANTHER" id="PTHR30446:SF0">
    <property type="entry name" value="RECOMBINATION PROTEIN RECR"/>
    <property type="match status" value="1"/>
</dbReference>
<dbReference type="HAMAP" id="MF_00017">
    <property type="entry name" value="RecR"/>
    <property type="match status" value="1"/>
</dbReference>
<evidence type="ECO:0000256" key="4">
    <source>
        <dbReference type="ARBA" id="ARBA00022833"/>
    </source>
</evidence>
<dbReference type="GO" id="GO:0006281">
    <property type="term" value="P:DNA repair"/>
    <property type="evidence" value="ECO:0007669"/>
    <property type="project" value="UniProtKB-UniRule"/>
</dbReference>
<feature type="domain" description="Toprim" evidence="8">
    <location>
        <begin position="80"/>
        <end position="177"/>
    </location>
</feature>
<evidence type="ECO:0000313" key="9">
    <source>
        <dbReference type="EMBL" id="ADU66665.1"/>
    </source>
</evidence>
<dbReference type="EMBL" id="CP002432">
    <property type="protein sequence ID" value="ADU66665.1"/>
    <property type="molecule type" value="Genomic_DNA"/>
</dbReference>
<dbReference type="eggNOG" id="COG0353">
    <property type="taxonomic scope" value="Bacteria"/>
</dbReference>
<dbReference type="GO" id="GO:0003677">
    <property type="term" value="F:DNA binding"/>
    <property type="evidence" value="ECO:0007669"/>
    <property type="project" value="UniProtKB-UniRule"/>
</dbReference>
<dbReference type="HOGENOM" id="CLU_060739_1_1_0"/>
<dbReference type="FunCoup" id="E6W239">
    <property type="interactions" value="232"/>
</dbReference>
<keyword evidence="10" id="KW-1185">Reference proteome</keyword>
<dbReference type="PROSITE" id="PS01300">
    <property type="entry name" value="RECR"/>
    <property type="match status" value="1"/>
</dbReference>
<dbReference type="GO" id="GO:0006310">
    <property type="term" value="P:DNA recombination"/>
    <property type="evidence" value="ECO:0007669"/>
    <property type="project" value="UniProtKB-UniRule"/>
</dbReference>
<dbReference type="GO" id="GO:0008270">
    <property type="term" value="F:zinc ion binding"/>
    <property type="evidence" value="ECO:0007669"/>
    <property type="project" value="UniProtKB-KW"/>
</dbReference>
<dbReference type="OrthoDB" id="9802672at2"/>
<evidence type="ECO:0000256" key="3">
    <source>
        <dbReference type="ARBA" id="ARBA00022771"/>
    </source>
</evidence>
<dbReference type="InterPro" id="IPR023627">
    <property type="entry name" value="Rcmb_RecR"/>
</dbReference>
<keyword evidence="1 7" id="KW-0479">Metal-binding</keyword>
<dbReference type="STRING" id="653733.Selin_1938"/>
<sequence length="208" mass="22702">MYALPSVELLAQGLAQIPGIGQKTAERFALEVAAMAPAKRQAIVRAFEELENRLIACDECHTLAESSPCPLCRNTSRNRRQLCVVETFHDLVAIENAGVYEGLYHVLGGKVSPVAHCSPQDLFLQTLPQRIRELGVAEVIIAASHTPESRITMELVKRSVLSAKTNTQVTFFSSLLPVGAPLSICAVDILKKAFHARKNAIDDQLNAM</sequence>
<proteinExistence type="inferred from homology"/>
<evidence type="ECO:0000256" key="1">
    <source>
        <dbReference type="ARBA" id="ARBA00022723"/>
    </source>
</evidence>
<keyword evidence="3 7" id="KW-0863">Zinc-finger</keyword>
<organism evidence="9 10">
    <name type="scientific">Desulfurispirillum indicum (strain ATCC BAA-1389 / DSM 22839 / S5)</name>
    <dbReference type="NCBI Taxonomy" id="653733"/>
    <lineage>
        <taxon>Bacteria</taxon>
        <taxon>Pseudomonadati</taxon>
        <taxon>Chrysiogenota</taxon>
        <taxon>Chrysiogenia</taxon>
        <taxon>Chrysiogenales</taxon>
        <taxon>Chrysiogenaceae</taxon>
        <taxon>Desulfurispirillum</taxon>
    </lineage>
</organism>
<protein>
    <recommendedName>
        <fullName evidence="7">Recombination protein RecR</fullName>
    </recommendedName>
</protein>
<dbReference type="PANTHER" id="PTHR30446">
    <property type="entry name" value="RECOMBINATION PROTEIN RECR"/>
    <property type="match status" value="1"/>
</dbReference>
<dbReference type="PROSITE" id="PS50880">
    <property type="entry name" value="TOPRIM"/>
    <property type="match status" value="1"/>
</dbReference>
<keyword evidence="6 7" id="KW-0234">DNA repair</keyword>
<keyword evidence="2 7" id="KW-0227">DNA damage</keyword>
<name>E6W239_DESIS</name>
<comment type="function">
    <text evidence="7">May play a role in DNA repair. It seems to be involved in an RecBC-independent recombinational process of DNA repair. It may act with RecF and RecO.</text>
</comment>
<dbReference type="Pfam" id="PF13662">
    <property type="entry name" value="Toprim_4"/>
    <property type="match status" value="1"/>
</dbReference>
<dbReference type="RefSeq" id="WP_013506545.1">
    <property type="nucleotide sequence ID" value="NC_014836.1"/>
</dbReference>
<dbReference type="InParanoid" id="E6W239"/>
<evidence type="ECO:0000313" key="10">
    <source>
        <dbReference type="Proteomes" id="UP000002572"/>
    </source>
</evidence>
<reference evidence="9 10" key="1">
    <citation type="submission" date="2010-12" db="EMBL/GenBank/DDBJ databases">
        <title>Complete sequence of Desulfurispirillum indicum S5.</title>
        <authorList>
            <consortium name="US DOE Joint Genome Institute"/>
            <person name="Lucas S."/>
            <person name="Copeland A."/>
            <person name="Lapidus A."/>
            <person name="Cheng J.-F."/>
            <person name="Goodwin L."/>
            <person name="Pitluck S."/>
            <person name="Chertkov O."/>
            <person name="Held B."/>
            <person name="Detter J.C."/>
            <person name="Han C."/>
            <person name="Tapia R."/>
            <person name="Land M."/>
            <person name="Hauser L."/>
            <person name="Kyrpides N."/>
            <person name="Ivanova N."/>
            <person name="Mikhailova N."/>
            <person name="Haggblom M."/>
            <person name="Rauschenbach I."/>
            <person name="Bini E."/>
            <person name="Woyke T."/>
        </authorList>
    </citation>
    <scope>NUCLEOTIDE SEQUENCE [LARGE SCALE GENOMIC DNA]</scope>
    <source>
        <strain evidence="10">ATCC BAA-1389 / DSM 22839 / S5</strain>
    </source>
</reference>
<evidence type="ECO:0000256" key="6">
    <source>
        <dbReference type="ARBA" id="ARBA00023204"/>
    </source>
</evidence>